<proteinExistence type="inferred from homology"/>
<dbReference type="InterPro" id="IPR001509">
    <property type="entry name" value="Epimerase_deHydtase"/>
</dbReference>
<comment type="similarity">
    <text evidence="2">Belongs to the NAD(P)-dependent epimerase/dehydratase family. Dihydroflavonol-4-reductase subfamily.</text>
</comment>
<feature type="domain" description="NAD-dependent epimerase/dehydratase" evidence="3">
    <location>
        <begin position="6"/>
        <end position="264"/>
    </location>
</feature>
<evidence type="ECO:0000256" key="2">
    <source>
        <dbReference type="ARBA" id="ARBA00023445"/>
    </source>
</evidence>
<dbReference type="VEuPathDB" id="FungiDB:G647_01490"/>
<dbReference type="EMBL" id="KB822697">
    <property type="protein sequence ID" value="ETI29037.1"/>
    <property type="molecule type" value="Genomic_DNA"/>
</dbReference>
<dbReference type="Pfam" id="PF01370">
    <property type="entry name" value="Epimerase"/>
    <property type="match status" value="1"/>
</dbReference>
<name>V9DSU1_9EURO</name>
<dbReference type="OrthoDB" id="2735536at2759"/>
<organism evidence="4 5">
    <name type="scientific">Cladophialophora carrionii CBS 160.54</name>
    <dbReference type="NCBI Taxonomy" id="1279043"/>
    <lineage>
        <taxon>Eukaryota</taxon>
        <taxon>Fungi</taxon>
        <taxon>Dikarya</taxon>
        <taxon>Ascomycota</taxon>
        <taxon>Pezizomycotina</taxon>
        <taxon>Eurotiomycetes</taxon>
        <taxon>Chaetothyriomycetidae</taxon>
        <taxon>Chaetothyriales</taxon>
        <taxon>Herpotrichiellaceae</taxon>
        <taxon>Cladophialophora</taxon>
    </lineage>
</organism>
<evidence type="ECO:0000259" key="3">
    <source>
        <dbReference type="Pfam" id="PF01370"/>
    </source>
</evidence>
<dbReference type="GeneID" id="19979983"/>
<evidence type="ECO:0000256" key="1">
    <source>
        <dbReference type="ARBA" id="ARBA00023002"/>
    </source>
</evidence>
<dbReference type="SUPFAM" id="SSF51735">
    <property type="entry name" value="NAD(P)-binding Rossmann-fold domains"/>
    <property type="match status" value="1"/>
</dbReference>
<reference evidence="4 5" key="1">
    <citation type="submission" date="2013-03" db="EMBL/GenBank/DDBJ databases">
        <title>The Genome Sequence of Cladophialophora carrionii CBS 160.54.</title>
        <authorList>
            <consortium name="The Broad Institute Genomics Platform"/>
            <person name="Cuomo C."/>
            <person name="de Hoog S."/>
            <person name="Gorbushina A."/>
            <person name="Walker B."/>
            <person name="Young S.K."/>
            <person name="Zeng Q."/>
            <person name="Gargeya S."/>
            <person name="Fitzgerald M."/>
            <person name="Haas B."/>
            <person name="Abouelleil A."/>
            <person name="Allen A.W."/>
            <person name="Alvarado L."/>
            <person name="Arachchi H.M."/>
            <person name="Berlin A.M."/>
            <person name="Chapman S.B."/>
            <person name="Gainer-Dewar J."/>
            <person name="Goldberg J."/>
            <person name="Griggs A."/>
            <person name="Gujja S."/>
            <person name="Hansen M."/>
            <person name="Howarth C."/>
            <person name="Imamovic A."/>
            <person name="Ireland A."/>
            <person name="Larimer J."/>
            <person name="McCowan C."/>
            <person name="Murphy C."/>
            <person name="Pearson M."/>
            <person name="Poon T.W."/>
            <person name="Priest M."/>
            <person name="Roberts A."/>
            <person name="Saif S."/>
            <person name="Shea T."/>
            <person name="Sisk P."/>
            <person name="Sykes S."/>
            <person name="Wortman J."/>
            <person name="Nusbaum C."/>
            <person name="Birren B."/>
        </authorList>
    </citation>
    <scope>NUCLEOTIDE SEQUENCE [LARGE SCALE GENOMIC DNA]</scope>
    <source>
        <strain evidence="4 5">CBS 160.54</strain>
    </source>
</reference>
<evidence type="ECO:0000313" key="5">
    <source>
        <dbReference type="Proteomes" id="UP000030678"/>
    </source>
</evidence>
<accession>V9DSU1</accession>
<keyword evidence="1" id="KW-0560">Oxidoreductase</keyword>
<dbReference type="AlphaFoldDB" id="V9DSU1"/>
<dbReference type="RefSeq" id="XP_008723111.1">
    <property type="nucleotide sequence ID" value="XM_008724889.1"/>
</dbReference>
<protein>
    <recommendedName>
        <fullName evidence="3">NAD-dependent epimerase/dehydratase domain-containing protein</fullName>
    </recommendedName>
</protein>
<dbReference type="CDD" id="cd05227">
    <property type="entry name" value="AR_SDR_e"/>
    <property type="match status" value="1"/>
</dbReference>
<dbReference type="GO" id="GO:0016616">
    <property type="term" value="F:oxidoreductase activity, acting on the CH-OH group of donors, NAD or NADP as acceptor"/>
    <property type="evidence" value="ECO:0007669"/>
    <property type="project" value="TreeGrafter"/>
</dbReference>
<dbReference type="InterPro" id="IPR036291">
    <property type="entry name" value="NAD(P)-bd_dom_sf"/>
</dbReference>
<sequence>MANKTVLVTGANSFVAAQILHRLFEVGYNVVGTVRSTTAADKVRRSHGKYGDRLSLAIVPDIEAAGAFDEAVAKSDITGVIHTASPFHYPVDDNERDLFHPAVNGTLRILEAVKKSGPSVKRVVITSSFAAVLDVNAGFRPGYTYTEKDWNPIGWEEAKTSAGGVAYCASKEFAERAAWDFVEKEKPTFTIATLCPPMVYGPNGHFVDSLKGLNTSSATIWNLINGSQSEVPPTGFPACVDVRDLAEAHVRALTYPEAAGQRYIVASAAFTFQQIADIVRADYPQLRDKVPEGKPGEPLPPMYVASNEKIKKELGIDFRPLKEIVHASVDSLLEIKERLGSEA</sequence>
<dbReference type="PANTHER" id="PTHR10366">
    <property type="entry name" value="NAD DEPENDENT EPIMERASE/DEHYDRATASE"/>
    <property type="match status" value="1"/>
</dbReference>
<dbReference type="FunFam" id="3.40.50.720:FF:000191">
    <property type="entry name" value="Methylglyoxal reductase (NADPH-dependent)"/>
    <property type="match status" value="1"/>
</dbReference>
<dbReference type="HOGENOM" id="CLU_007383_9_2_1"/>
<dbReference type="Gene3D" id="3.40.50.720">
    <property type="entry name" value="NAD(P)-binding Rossmann-like Domain"/>
    <property type="match status" value="1"/>
</dbReference>
<dbReference type="InterPro" id="IPR050425">
    <property type="entry name" value="NAD(P)_dehydrat-like"/>
</dbReference>
<gene>
    <name evidence="4" type="ORF">G647_01490</name>
</gene>
<evidence type="ECO:0000313" key="4">
    <source>
        <dbReference type="EMBL" id="ETI29037.1"/>
    </source>
</evidence>
<dbReference type="Proteomes" id="UP000030678">
    <property type="component" value="Unassembled WGS sequence"/>
</dbReference>
<dbReference type="PANTHER" id="PTHR10366:SF564">
    <property type="entry name" value="STEROL-4-ALPHA-CARBOXYLATE 3-DEHYDROGENASE, DECARBOXYLATING"/>
    <property type="match status" value="1"/>
</dbReference>